<dbReference type="EMBL" id="JAPDGR010000103">
    <property type="protein sequence ID" value="KAJ2996244.1"/>
    <property type="molecule type" value="Genomic_DNA"/>
</dbReference>
<name>A0ACC1PQB6_9PEZI</name>
<evidence type="ECO:0000313" key="1">
    <source>
        <dbReference type="EMBL" id="KAJ2996244.1"/>
    </source>
</evidence>
<gene>
    <name evidence="1" type="ORF">NUW58_g1042</name>
</gene>
<evidence type="ECO:0000313" key="2">
    <source>
        <dbReference type="Proteomes" id="UP001143856"/>
    </source>
</evidence>
<protein>
    <submittedName>
        <fullName evidence="1">Uncharacterized protein</fullName>
    </submittedName>
</protein>
<proteinExistence type="predicted"/>
<reference evidence="1" key="1">
    <citation type="submission" date="2022-10" db="EMBL/GenBank/DDBJ databases">
        <title>Genome Sequence of Xylaria curta.</title>
        <authorList>
            <person name="Buettner E."/>
        </authorList>
    </citation>
    <scope>NUCLEOTIDE SEQUENCE</scope>
    <source>
        <strain evidence="1">Babe10</strain>
    </source>
</reference>
<accession>A0ACC1PQB6</accession>
<keyword evidence="2" id="KW-1185">Reference proteome</keyword>
<sequence>MFLSVRPIPTTSMFRRPPNPAILILGAVILLLLVRQWVSPPIWLRTSTGTAIADARIGIGHPLRQCIYNSTLGFEKIFVVSLPSRTDRRDGMTLAAALSNVDFEFIDGVDGSSIPDNALPQTSAHDRPSHPTVGAWRGHMNAIQEVVKRNLSSALILEDDVDWDVRLRNQLQDFAVSANALAQPLANAAGSLEYADTTYPNPSDKSPNSLPDLAFDRLPATTAPLDSPYGDEWDVLWLGHCGMHFPFANDVQDGICSLGYAVTRRSARKLLHEVGLRRVNTAFDIMLRWFCEGAGDPNRGYHNCLTTQPSLFQIHLAAGPKKYNSDISDHGVGDQEEKTEVLRWSVKMNTEALMGGRTDFVDQYPNVD</sequence>
<dbReference type="Proteomes" id="UP001143856">
    <property type="component" value="Unassembled WGS sequence"/>
</dbReference>
<comment type="caution">
    <text evidence="1">The sequence shown here is derived from an EMBL/GenBank/DDBJ whole genome shotgun (WGS) entry which is preliminary data.</text>
</comment>
<organism evidence="1 2">
    <name type="scientific">Xylaria curta</name>
    <dbReference type="NCBI Taxonomy" id="42375"/>
    <lineage>
        <taxon>Eukaryota</taxon>
        <taxon>Fungi</taxon>
        <taxon>Dikarya</taxon>
        <taxon>Ascomycota</taxon>
        <taxon>Pezizomycotina</taxon>
        <taxon>Sordariomycetes</taxon>
        <taxon>Xylariomycetidae</taxon>
        <taxon>Xylariales</taxon>
        <taxon>Xylariaceae</taxon>
        <taxon>Xylaria</taxon>
    </lineage>
</organism>